<accession>A0AAV4NRF0</accession>
<keyword evidence="1" id="KW-0732">Signal</keyword>
<comment type="caution">
    <text evidence="2">The sequence shown here is derived from an EMBL/GenBank/DDBJ whole genome shotgun (WGS) entry which is preliminary data.</text>
</comment>
<feature type="chain" id="PRO_5043954967" description="Receptor L-domain domain-containing protein" evidence="1">
    <location>
        <begin position="18"/>
        <end position="176"/>
    </location>
</feature>
<sequence length="176" mass="20123">MLIQWLWVFGHPTSSYCVVTETNETVSELRNGSDFKKFNETLFQGKTFYTINYHEDSLLPRGFLRGLNVTGLIVNDTDFQGLEEKAFEGNVPDLRFIGDSVTSIWFQNSRLASFWKVPNLQDLAIAQNHLILQQLHRGTSLRTHSRAREGVKVFGIFLQPADAPSPDLFKPWDETS</sequence>
<protein>
    <recommendedName>
        <fullName evidence="4">Receptor L-domain domain-containing protein</fullName>
    </recommendedName>
</protein>
<keyword evidence="3" id="KW-1185">Reference proteome</keyword>
<dbReference type="AlphaFoldDB" id="A0AAV4NRF0"/>
<evidence type="ECO:0000256" key="1">
    <source>
        <dbReference type="SAM" id="SignalP"/>
    </source>
</evidence>
<proteinExistence type="predicted"/>
<organism evidence="2 3">
    <name type="scientific">Caerostris extrusa</name>
    <name type="common">Bark spider</name>
    <name type="synonym">Caerostris bankana</name>
    <dbReference type="NCBI Taxonomy" id="172846"/>
    <lineage>
        <taxon>Eukaryota</taxon>
        <taxon>Metazoa</taxon>
        <taxon>Ecdysozoa</taxon>
        <taxon>Arthropoda</taxon>
        <taxon>Chelicerata</taxon>
        <taxon>Arachnida</taxon>
        <taxon>Araneae</taxon>
        <taxon>Araneomorphae</taxon>
        <taxon>Entelegynae</taxon>
        <taxon>Araneoidea</taxon>
        <taxon>Araneidae</taxon>
        <taxon>Caerostris</taxon>
    </lineage>
</organism>
<reference evidence="2 3" key="1">
    <citation type="submission" date="2021-06" db="EMBL/GenBank/DDBJ databases">
        <title>Caerostris extrusa draft genome.</title>
        <authorList>
            <person name="Kono N."/>
            <person name="Arakawa K."/>
        </authorList>
    </citation>
    <scope>NUCLEOTIDE SEQUENCE [LARGE SCALE GENOMIC DNA]</scope>
</reference>
<gene>
    <name evidence="2" type="ORF">CEXT_321041</name>
</gene>
<name>A0AAV4NRF0_CAEEX</name>
<feature type="signal peptide" evidence="1">
    <location>
        <begin position="1"/>
        <end position="17"/>
    </location>
</feature>
<evidence type="ECO:0000313" key="2">
    <source>
        <dbReference type="EMBL" id="GIX87346.1"/>
    </source>
</evidence>
<dbReference type="EMBL" id="BPLR01021227">
    <property type="protein sequence ID" value="GIX87346.1"/>
    <property type="molecule type" value="Genomic_DNA"/>
</dbReference>
<dbReference type="Proteomes" id="UP001054945">
    <property type="component" value="Unassembled WGS sequence"/>
</dbReference>
<evidence type="ECO:0008006" key="4">
    <source>
        <dbReference type="Google" id="ProtNLM"/>
    </source>
</evidence>
<evidence type="ECO:0000313" key="3">
    <source>
        <dbReference type="Proteomes" id="UP001054945"/>
    </source>
</evidence>